<name>A0ABW2SY43_9ACTN</name>
<accession>A0ABW2SY43</accession>
<sequence>MTSPQLHHADASQVRPSPAELIGQLVEAAMRRGLTVKQTGNAILNFSHPPEYSSEGDPGDLVRARLLFSGLSQMVVLVRDKDVPQPESGAPALAWYWWWQGDRLAGESSADELERLAAAADIETAADKIAYVLRVGSPTA</sequence>
<proteinExistence type="predicted"/>
<reference evidence="2" key="1">
    <citation type="journal article" date="2019" name="Int. J. Syst. Evol. Microbiol.">
        <title>The Global Catalogue of Microorganisms (GCM) 10K type strain sequencing project: providing services to taxonomists for standard genome sequencing and annotation.</title>
        <authorList>
            <consortium name="The Broad Institute Genomics Platform"/>
            <consortium name="The Broad Institute Genome Sequencing Center for Infectious Disease"/>
            <person name="Wu L."/>
            <person name="Ma J."/>
        </authorList>
    </citation>
    <scope>NUCLEOTIDE SEQUENCE [LARGE SCALE GENOMIC DNA]</scope>
    <source>
        <strain evidence="2">JCM 10083</strain>
    </source>
</reference>
<protein>
    <submittedName>
        <fullName evidence="1">Uncharacterized protein</fullName>
    </submittedName>
</protein>
<dbReference type="EMBL" id="JBHTEE010000001">
    <property type="protein sequence ID" value="MFC7600972.1"/>
    <property type="molecule type" value="Genomic_DNA"/>
</dbReference>
<evidence type="ECO:0000313" key="2">
    <source>
        <dbReference type="Proteomes" id="UP001596514"/>
    </source>
</evidence>
<dbReference type="RefSeq" id="WP_343961048.1">
    <property type="nucleotide sequence ID" value="NZ_BAAAGK010000002.1"/>
</dbReference>
<organism evidence="1 2">
    <name type="scientific">Streptosporangium amethystogenes subsp. fukuiense</name>
    <dbReference type="NCBI Taxonomy" id="698418"/>
    <lineage>
        <taxon>Bacteria</taxon>
        <taxon>Bacillati</taxon>
        <taxon>Actinomycetota</taxon>
        <taxon>Actinomycetes</taxon>
        <taxon>Streptosporangiales</taxon>
        <taxon>Streptosporangiaceae</taxon>
        <taxon>Streptosporangium</taxon>
    </lineage>
</organism>
<gene>
    <name evidence="1" type="ORF">ACFQVD_12790</name>
</gene>
<keyword evidence="2" id="KW-1185">Reference proteome</keyword>
<evidence type="ECO:0000313" key="1">
    <source>
        <dbReference type="EMBL" id="MFC7600972.1"/>
    </source>
</evidence>
<comment type="caution">
    <text evidence="1">The sequence shown here is derived from an EMBL/GenBank/DDBJ whole genome shotgun (WGS) entry which is preliminary data.</text>
</comment>
<dbReference type="Proteomes" id="UP001596514">
    <property type="component" value="Unassembled WGS sequence"/>
</dbReference>